<dbReference type="SUPFAM" id="SSF53706">
    <property type="entry name" value="Formate dehydrogenase/DMSO reductase, domains 1-3"/>
    <property type="match status" value="1"/>
</dbReference>
<evidence type="ECO:0000256" key="12">
    <source>
        <dbReference type="ARBA" id="ARBA00047712"/>
    </source>
</evidence>
<evidence type="ECO:0000256" key="13">
    <source>
        <dbReference type="RuleBase" id="RU003525"/>
    </source>
</evidence>
<dbReference type="CDD" id="cd00207">
    <property type="entry name" value="fer2"/>
    <property type="match status" value="1"/>
</dbReference>
<evidence type="ECO:0000256" key="2">
    <source>
        <dbReference type="ARBA" id="ARBA00005404"/>
    </source>
</evidence>
<dbReference type="Proteomes" id="UP000322981">
    <property type="component" value="Unassembled WGS sequence"/>
</dbReference>
<evidence type="ECO:0000259" key="16">
    <source>
        <dbReference type="PROSITE" id="PS51839"/>
    </source>
</evidence>
<comment type="similarity">
    <text evidence="2 13">Belongs to the complex I 75 kDa subunit family.</text>
</comment>
<feature type="domain" description="4Fe-4S His(Cys)3-ligated-type" evidence="16">
    <location>
        <begin position="85"/>
        <end position="124"/>
    </location>
</feature>
<protein>
    <recommendedName>
        <fullName evidence="13">NADH-quinone oxidoreductase</fullName>
        <ecNumber evidence="13">7.1.1.-</ecNumber>
    </recommendedName>
</protein>
<keyword evidence="5 13" id="KW-0874">Quinone</keyword>
<keyword evidence="18" id="KW-1185">Reference proteome</keyword>
<dbReference type="Gene3D" id="2.40.40.20">
    <property type="match status" value="1"/>
</dbReference>
<evidence type="ECO:0000313" key="17">
    <source>
        <dbReference type="EMBL" id="KAA6185251.1"/>
    </source>
</evidence>
<dbReference type="EMBL" id="VWXX01000011">
    <property type="protein sequence ID" value="KAA6185251.1"/>
    <property type="molecule type" value="Genomic_DNA"/>
</dbReference>
<dbReference type="OrthoDB" id="9810782at2"/>
<dbReference type="GO" id="GO:0051537">
    <property type="term" value="F:2 iron, 2 sulfur cluster binding"/>
    <property type="evidence" value="ECO:0007669"/>
    <property type="project" value="UniProtKB-UniRule"/>
</dbReference>
<dbReference type="GO" id="GO:0048038">
    <property type="term" value="F:quinone binding"/>
    <property type="evidence" value="ECO:0007669"/>
    <property type="project" value="UniProtKB-UniRule"/>
</dbReference>
<sequence length="802" mass="84726">MSDKITIEIDGRTCEAAPGEMIITVADREGISIPRFCYHEKLSIAANCRMCLVEAEQGGRPFPKPVPACATPVGDGMKVQTRSRKALDAQRGTMEFLLINHPLDCPICDQGGECELQDVSMGYGEDVSRFTERKRVVKDEDLGPLIATEMTRCIHCTRCVRFGAEIAGVRELGATGRGEDMRIGTFVAHTVAHELSGNIIDLCPVGALTSKPYRFTARAWELTAEPSIAPHDAVGSNIQLHVRNGRVMRVHPRDNEAINETWISDRDRFSYEGLNAASRLTAPMIKGDSGWAETDWQSVLHWVADGLQRVVADSGADQLGWLMAPGSTLEELYLGQKLLRGLGGRNIDSRLRQQDFSGDAADPALPWLGLPIADLEQQRAVLLIGSDIRQEQPLLAHRLRKAALAGAMVGLVNPYRVELTHPSRQLPAAPGRLAAELAAIAKAAGAGGRSSLKGLIATADSGDVHAEIAAALKQAGADGNGLVLLGALAEASPDFGLLKALAYQIADATGCRIGFLPPAANSTGAAFAGALPHRLPGARAVDVPGLDALAQLTEPRKAYVLWGIDPAHDLIDPARAVAALAGADLVVACTAFRTPSLEAVADVLLPISAFAETSGTFVNAAGDWQRFQGAVAPPGDARPGWKLLRVLGNMLELTGFEYASARDIHDALAAQCADRAPDNTPRAEYPVGTTAEAADGTLMRVGNVPIYAVDALVRAAPALQRTPLSAPLHLQLHPADAEALGLQDGDQVEVAQGPARACMPVHVSDDLARGGGRIPAAVPGSGQLGAQIGPIRVAKVSGENDQ</sequence>
<dbReference type="FunFam" id="3.10.20.740:FF:000001">
    <property type="entry name" value="NADH-quinone oxidoreductase subunit G"/>
    <property type="match status" value="1"/>
</dbReference>
<dbReference type="InterPro" id="IPR036010">
    <property type="entry name" value="2Fe-2S_ferredoxin-like_sf"/>
</dbReference>
<dbReference type="InterPro" id="IPR050123">
    <property type="entry name" value="Prok_molybdopt-oxidoreductase"/>
</dbReference>
<dbReference type="GO" id="GO:0046872">
    <property type="term" value="F:metal ion binding"/>
    <property type="evidence" value="ECO:0007669"/>
    <property type="project" value="UniProtKB-UniRule"/>
</dbReference>
<dbReference type="Pfam" id="PF00384">
    <property type="entry name" value="Molybdopterin"/>
    <property type="match status" value="1"/>
</dbReference>
<feature type="domain" description="4Fe-4S Mo/W bis-MGD-type" evidence="15">
    <location>
        <begin position="222"/>
        <end position="278"/>
    </location>
</feature>
<dbReference type="Pfam" id="PF22117">
    <property type="entry name" value="Fer4_Nqo3"/>
    <property type="match status" value="1"/>
</dbReference>
<dbReference type="SUPFAM" id="SSF54292">
    <property type="entry name" value="2Fe-2S ferredoxin-like"/>
    <property type="match status" value="1"/>
</dbReference>
<dbReference type="InterPro" id="IPR009010">
    <property type="entry name" value="Asp_de-COase-like_dom_sf"/>
</dbReference>
<name>A0A5M8FQ29_9GAMM</name>
<comment type="subunit">
    <text evidence="11">Composed of 13 different subunits. Subunits NuoCD, E, F, and G constitute the peripheral sector of the complex.</text>
</comment>
<accession>A0A5M8FQ29</accession>
<keyword evidence="17" id="KW-0560">Oxidoreductase</keyword>
<dbReference type="NCBIfam" id="TIGR01973">
    <property type="entry name" value="NuoG"/>
    <property type="match status" value="1"/>
</dbReference>
<dbReference type="GO" id="GO:0043546">
    <property type="term" value="F:molybdopterin cofactor binding"/>
    <property type="evidence" value="ECO:0007669"/>
    <property type="project" value="InterPro"/>
</dbReference>
<dbReference type="InterPro" id="IPR006656">
    <property type="entry name" value="Mopterin_OxRdtase"/>
</dbReference>
<dbReference type="PROSITE" id="PS51085">
    <property type="entry name" value="2FE2S_FER_2"/>
    <property type="match status" value="1"/>
</dbReference>
<dbReference type="GO" id="GO:0042773">
    <property type="term" value="P:ATP synthesis coupled electron transport"/>
    <property type="evidence" value="ECO:0007669"/>
    <property type="project" value="InterPro"/>
</dbReference>
<reference evidence="17 18" key="1">
    <citation type="submission" date="2019-09" db="EMBL/GenBank/DDBJ databases">
        <title>Whole-genome sequence of the purple sulfur bacterium Thiohalocapsa marina DSM 19078.</title>
        <authorList>
            <person name="Kyndt J.A."/>
            <person name="Meyer T.E."/>
        </authorList>
    </citation>
    <scope>NUCLEOTIDE SEQUENCE [LARGE SCALE GENOMIC DNA]</scope>
    <source>
        <strain evidence="17 18">DSM 19078</strain>
    </source>
</reference>
<dbReference type="EC" id="7.1.1.-" evidence="13"/>
<dbReference type="InterPro" id="IPR019574">
    <property type="entry name" value="NADH_UbQ_OxRdtase_Gsu_4Fe4S-bd"/>
</dbReference>
<keyword evidence="8 13" id="KW-0408">Iron</keyword>
<keyword evidence="6 13" id="KW-0479">Metal-binding</keyword>
<evidence type="ECO:0000256" key="6">
    <source>
        <dbReference type="ARBA" id="ARBA00022723"/>
    </source>
</evidence>
<dbReference type="GO" id="GO:1990204">
    <property type="term" value="C:oxidoreductase complex"/>
    <property type="evidence" value="ECO:0007669"/>
    <property type="project" value="UniProtKB-ARBA"/>
</dbReference>
<dbReference type="InterPro" id="IPR000283">
    <property type="entry name" value="NADH_UbQ_OxRdtase_75kDa_su_CS"/>
</dbReference>
<comment type="cofactor">
    <cofactor evidence="1 13">
        <name>[4Fe-4S] cluster</name>
        <dbReference type="ChEBI" id="CHEBI:49883"/>
    </cofactor>
</comment>
<dbReference type="PANTHER" id="PTHR43105:SF13">
    <property type="entry name" value="NADH-UBIQUINONE OXIDOREDUCTASE 75 KDA SUBUNIT, MITOCHONDRIAL"/>
    <property type="match status" value="1"/>
</dbReference>
<evidence type="ECO:0000256" key="8">
    <source>
        <dbReference type="ARBA" id="ARBA00023004"/>
    </source>
</evidence>
<gene>
    <name evidence="17" type="ORF">F2Q65_09100</name>
</gene>
<feature type="domain" description="2Fe-2S ferredoxin-type" evidence="14">
    <location>
        <begin position="3"/>
        <end position="85"/>
    </location>
</feature>
<evidence type="ECO:0000256" key="4">
    <source>
        <dbReference type="ARBA" id="ARBA00022714"/>
    </source>
</evidence>
<evidence type="ECO:0000259" key="14">
    <source>
        <dbReference type="PROSITE" id="PS51085"/>
    </source>
</evidence>
<dbReference type="SUPFAM" id="SSF50692">
    <property type="entry name" value="ADC-like"/>
    <property type="match status" value="1"/>
</dbReference>
<evidence type="ECO:0000259" key="15">
    <source>
        <dbReference type="PROSITE" id="PS51669"/>
    </source>
</evidence>
<dbReference type="Gene3D" id="3.40.50.740">
    <property type="match status" value="2"/>
</dbReference>
<dbReference type="PANTHER" id="PTHR43105">
    <property type="entry name" value="RESPIRATORY NITRATE REDUCTASE"/>
    <property type="match status" value="1"/>
</dbReference>
<dbReference type="InterPro" id="IPR006963">
    <property type="entry name" value="Mopterin_OxRdtase_4Fe-4S_dom"/>
</dbReference>
<dbReference type="Gene3D" id="3.10.20.740">
    <property type="match status" value="1"/>
</dbReference>
<dbReference type="FunFam" id="3.30.70.20:FF:000002">
    <property type="entry name" value="NADH-ubiquinone oxidoreductase 75 kDa subunit"/>
    <property type="match status" value="1"/>
</dbReference>
<dbReference type="InterPro" id="IPR001041">
    <property type="entry name" value="2Fe-2S_ferredoxin-type"/>
</dbReference>
<dbReference type="GO" id="GO:0051539">
    <property type="term" value="F:4 iron, 4 sulfur cluster binding"/>
    <property type="evidence" value="ECO:0007669"/>
    <property type="project" value="UniProtKB-KW"/>
</dbReference>
<dbReference type="PROSITE" id="PS51669">
    <property type="entry name" value="4FE4S_MOW_BIS_MGD"/>
    <property type="match status" value="1"/>
</dbReference>
<dbReference type="RefSeq" id="WP_150092617.1">
    <property type="nucleotide sequence ID" value="NZ_JBFUOH010000037.1"/>
</dbReference>
<evidence type="ECO:0000256" key="3">
    <source>
        <dbReference type="ARBA" id="ARBA00022485"/>
    </source>
</evidence>
<dbReference type="SMART" id="SM00929">
    <property type="entry name" value="NADH-G_4Fe-4S_3"/>
    <property type="match status" value="1"/>
</dbReference>
<dbReference type="PROSITE" id="PS00643">
    <property type="entry name" value="COMPLEX1_75K_3"/>
    <property type="match status" value="1"/>
</dbReference>
<evidence type="ECO:0000256" key="1">
    <source>
        <dbReference type="ARBA" id="ARBA00001966"/>
    </source>
</evidence>
<comment type="cofactor">
    <cofactor evidence="13">
        <name>[2Fe-2S] cluster</name>
        <dbReference type="ChEBI" id="CHEBI:190135"/>
    </cofactor>
    <text evidence="13">Binds 1 [2Fe-2S] cluster per subunit.</text>
</comment>
<keyword evidence="7 13" id="KW-1278">Translocase</keyword>
<evidence type="ECO:0000256" key="10">
    <source>
        <dbReference type="ARBA" id="ARBA00023027"/>
    </source>
</evidence>
<evidence type="ECO:0000256" key="11">
    <source>
        <dbReference type="ARBA" id="ARBA00026021"/>
    </source>
</evidence>
<dbReference type="AlphaFoldDB" id="A0A5M8FQ29"/>
<dbReference type="Pfam" id="PF10588">
    <property type="entry name" value="NADH-G_4Fe-4S_3"/>
    <property type="match status" value="1"/>
</dbReference>
<dbReference type="InterPro" id="IPR006657">
    <property type="entry name" value="MoPterin_dinucl-bd_dom"/>
</dbReference>
<keyword evidence="3 13" id="KW-0004">4Fe-4S</keyword>
<comment type="function">
    <text evidence="13">NDH-1 shuttles electrons from NADH, via FMN and iron-sulfur (Fe-S) centers, to quinones in the respiratory chain. Couples the redox reaction to proton translocation (for every two electrons transferred, four hydrogen ions are translocated across the cytoplasmic membrane), and thus conserves the redox energy in a proton gradient.</text>
</comment>
<keyword evidence="9 13" id="KW-0411">Iron-sulfur</keyword>
<dbReference type="GO" id="GO:0008137">
    <property type="term" value="F:NADH dehydrogenase (ubiquinone) activity"/>
    <property type="evidence" value="ECO:0007669"/>
    <property type="project" value="UniProtKB-UniRule"/>
</dbReference>
<evidence type="ECO:0000313" key="18">
    <source>
        <dbReference type="Proteomes" id="UP000322981"/>
    </source>
</evidence>
<evidence type="ECO:0000256" key="9">
    <source>
        <dbReference type="ARBA" id="ARBA00023014"/>
    </source>
</evidence>
<dbReference type="PROSITE" id="PS51839">
    <property type="entry name" value="4FE4S_HC3"/>
    <property type="match status" value="1"/>
</dbReference>
<dbReference type="GO" id="GO:0016651">
    <property type="term" value="F:oxidoreductase activity, acting on NAD(P)H"/>
    <property type="evidence" value="ECO:0007669"/>
    <property type="project" value="InterPro"/>
</dbReference>
<dbReference type="InterPro" id="IPR054351">
    <property type="entry name" value="NADH_UbQ_OxRdtase_ferredoxin"/>
</dbReference>
<dbReference type="Pfam" id="PF01568">
    <property type="entry name" value="Molydop_binding"/>
    <property type="match status" value="1"/>
</dbReference>
<keyword evidence="4 13" id="KW-0001">2Fe-2S</keyword>
<dbReference type="GO" id="GO:0016020">
    <property type="term" value="C:membrane"/>
    <property type="evidence" value="ECO:0007669"/>
    <property type="project" value="InterPro"/>
</dbReference>
<dbReference type="PROSITE" id="PS00641">
    <property type="entry name" value="COMPLEX1_75K_1"/>
    <property type="match status" value="1"/>
</dbReference>
<dbReference type="InterPro" id="IPR010228">
    <property type="entry name" value="NADH_UbQ_OxRdtase_Gsu"/>
</dbReference>
<dbReference type="SUPFAM" id="SSF54862">
    <property type="entry name" value="4Fe-4S ferredoxins"/>
    <property type="match status" value="1"/>
</dbReference>
<dbReference type="Gene3D" id="3.30.70.20">
    <property type="match status" value="1"/>
</dbReference>
<dbReference type="Gene3D" id="3.40.228.10">
    <property type="entry name" value="Dimethylsulfoxide Reductase, domain 2"/>
    <property type="match status" value="1"/>
</dbReference>
<keyword evidence="10 13" id="KW-0520">NAD</keyword>
<comment type="caution">
    <text evidence="17">The sequence shown here is derived from an EMBL/GenBank/DDBJ whole genome shotgun (WGS) entry which is preliminary data.</text>
</comment>
<evidence type="ECO:0000256" key="7">
    <source>
        <dbReference type="ARBA" id="ARBA00022967"/>
    </source>
</evidence>
<proteinExistence type="inferred from homology"/>
<organism evidence="17 18">
    <name type="scientific">Thiohalocapsa marina</name>
    <dbReference type="NCBI Taxonomy" id="424902"/>
    <lineage>
        <taxon>Bacteria</taxon>
        <taxon>Pseudomonadati</taxon>
        <taxon>Pseudomonadota</taxon>
        <taxon>Gammaproteobacteria</taxon>
        <taxon>Chromatiales</taxon>
        <taxon>Chromatiaceae</taxon>
        <taxon>Thiohalocapsa</taxon>
    </lineage>
</organism>
<dbReference type="PROSITE" id="PS00642">
    <property type="entry name" value="COMPLEX1_75K_2"/>
    <property type="match status" value="1"/>
</dbReference>
<dbReference type="Pfam" id="PF22151">
    <property type="entry name" value="Fer4_NDSU1"/>
    <property type="match status" value="1"/>
</dbReference>
<dbReference type="Pfam" id="PF13510">
    <property type="entry name" value="Fer2_4"/>
    <property type="match status" value="1"/>
</dbReference>
<evidence type="ECO:0000256" key="5">
    <source>
        <dbReference type="ARBA" id="ARBA00022719"/>
    </source>
</evidence>
<comment type="catalytic activity">
    <reaction evidence="12 13">
        <text>a quinone + NADH + 5 H(+)(in) = a quinol + NAD(+) + 4 H(+)(out)</text>
        <dbReference type="Rhea" id="RHEA:57888"/>
        <dbReference type="ChEBI" id="CHEBI:15378"/>
        <dbReference type="ChEBI" id="CHEBI:24646"/>
        <dbReference type="ChEBI" id="CHEBI:57540"/>
        <dbReference type="ChEBI" id="CHEBI:57945"/>
        <dbReference type="ChEBI" id="CHEBI:132124"/>
    </reaction>
</comment>